<dbReference type="OrthoDB" id="9803287at2"/>
<dbReference type="PANTHER" id="PTHR31793:SF2">
    <property type="entry name" value="BLR1345 PROTEIN"/>
    <property type="match status" value="1"/>
</dbReference>
<dbReference type="CDD" id="cd00586">
    <property type="entry name" value="4HBT"/>
    <property type="match status" value="1"/>
</dbReference>
<dbReference type="Pfam" id="PF13279">
    <property type="entry name" value="4HBT_2"/>
    <property type="match status" value="1"/>
</dbReference>
<dbReference type="SUPFAM" id="SSF54637">
    <property type="entry name" value="Thioesterase/thiol ester dehydrase-isomerase"/>
    <property type="match status" value="1"/>
</dbReference>
<reference evidence="1 2" key="1">
    <citation type="submission" date="2014-01" db="EMBL/GenBank/DDBJ databases">
        <title>Sulfitobacter sp. H3 (MCCC 1A00686) Genome Sequencing.</title>
        <authorList>
            <person name="Lai Q."/>
            <person name="Hong Z."/>
        </authorList>
    </citation>
    <scope>NUCLEOTIDE SEQUENCE [LARGE SCALE GENOMIC DNA]</scope>
    <source>
        <strain evidence="1 2">H3</strain>
    </source>
</reference>
<comment type="caution">
    <text evidence="1">The sequence shown here is derived from an EMBL/GenBank/DDBJ whole genome shotgun (WGS) entry which is preliminary data.</text>
</comment>
<keyword evidence="2" id="KW-1185">Reference proteome</keyword>
<dbReference type="GeneID" id="68870596"/>
<accession>A0A073J8P0</accession>
<sequence>MTNSTPHSDLLFRSKPMTVRPEWIDYNGHLNMAYYSVLMDTSVDDLYPQFGFGLDYLKSTGCTTYVAEFHICYVRELHEGDQVYSTVQLLDFDEKRFHLYQELWHADGWLAATGEGLTLHVDQAGPRVAPMPDHIIANLRKFHTAQSALPWPDRAGRKIGIRRKG</sequence>
<evidence type="ECO:0000313" key="2">
    <source>
        <dbReference type="Proteomes" id="UP000027746"/>
    </source>
</evidence>
<dbReference type="RefSeq" id="WP_037921377.1">
    <property type="nucleotide sequence ID" value="NZ_CP054599.1"/>
</dbReference>
<dbReference type="EMBL" id="JAMD01000001">
    <property type="protein sequence ID" value="KEJ98046.1"/>
    <property type="molecule type" value="Genomic_DNA"/>
</dbReference>
<gene>
    <name evidence="1" type="ORF">SUH3_03375</name>
</gene>
<dbReference type="InterPro" id="IPR029069">
    <property type="entry name" value="HotDog_dom_sf"/>
</dbReference>
<dbReference type="Gene3D" id="3.10.129.10">
    <property type="entry name" value="Hotdog Thioesterase"/>
    <property type="match status" value="1"/>
</dbReference>
<dbReference type="Proteomes" id="UP000027746">
    <property type="component" value="Unassembled WGS sequence"/>
</dbReference>
<dbReference type="GO" id="GO:0047617">
    <property type="term" value="F:fatty acyl-CoA hydrolase activity"/>
    <property type="evidence" value="ECO:0007669"/>
    <property type="project" value="TreeGrafter"/>
</dbReference>
<dbReference type="AlphaFoldDB" id="A0A073J8P0"/>
<evidence type="ECO:0000313" key="1">
    <source>
        <dbReference type="EMBL" id="KEJ98046.1"/>
    </source>
</evidence>
<protein>
    <submittedName>
        <fullName evidence="1">Thioesterase</fullName>
    </submittedName>
</protein>
<dbReference type="InterPro" id="IPR050563">
    <property type="entry name" value="4-hydroxybenzoyl-CoA_TE"/>
</dbReference>
<name>A0A073J8P0_9RHOB</name>
<proteinExistence type="predicted"/>
<organism evidence="1 2">
    <name type="scientific">Pseudosulfitobacter pseudonitzschiae</name>
    <dbReference type="NCBI Taxonomy" id="1402135"/>
    <lineage>
        <taxon>Bacteria</taxon>
        <taxon>Pseudomonadati</taxon>
        <taxon>Pseudomonadota</taxon>
        <taxon>Alphaproteobacteria</taxon>
        <taxon>Rhodobacterales</taxon>
        <taxon>Roseobacteraceae</taxon>
        <taxon>Pseudosulfitobacter</taxon>
    </lineage>
</organism>
<dbReference type="PANTHER" id="PTHR31793">
    <property type="entry name" value="4-HYDROXYBENZOYL-COA THIOESTERASE FAMILY MEMBER"/>
    <property type="match status" value="1"/>
</dbReference>